<comment type="caution">
    <text evidence="2">The sequence shown here is derived from an EMBL/GenBank/DDBJ whole genome shotgun (WGS) entry which is preliminary data.</text>
</comment>
<proteinExistence type="predicted"/>
<evidence type="ECO:0000259" key="1">
    <source>
        <dbReference type="Pfam" id="PF11074"/>
    </source>
</evidence>
<keyword evidence="3" id="KW-1185">Reference proteome</keyword>
<gene>
    <name evidence="2" type="ORF">H6A12_06650</name>
</gene>
<name>A0A938X6E0_9FIRM</name>
<accession>A0A938X6E0</accession>
<reference evidence="2" key="2">
    <citation type="journal article" date="2021" name="Sci. Rep.">
        <title>The distribution of antibiotic resistance genes in chicken gut microbiota commensals.</title>
        <authorList>
            <person name="Juricova H."/>
            <person name="Matiasovicova J."/>
            <person name="Kubasova T."/>
            <person name="Cejkova D."/>
            <person name="Rychlik I."/>
        </authorList>
    </citation>
    <scope>NUCLEOTIDE SEQUENCE</scope>
    <source>
        <strain evidence="2">An559</strain>
    </source>
</reference>
<reference evidence="2" key="1">
    <citation type="submission" date="2020-08" db="EMBL/GenBank/DDBJ databases">
        <authorList>
            <person name="Cejkova D."/>
            <person name="Kubasova T."/>
            <person name="Jahodarova E."/>
            <person name="Rychlik I."/>
        </authorList>
    </citation>
    <scope>NUCLEOTIDE SEQUENCE</scope>
    <source>
        <strain evidence="2">An559</strain>
    </source>
</reference>
<dbReference type="AlphaFoldDB" id="A0A938X6E0"/>
<sequence>MYLSKSKYCSAVQCPKMLWLKKNKPEEFDDSVMNEAILETGNEVGDLAMGLFGDFVEVPFGDLGEMLRITKELITAGEKIIAEASFSYNGLFCSVDILKNQGDNQVEIYEVKSSTSVKDIYYDDAAYQCYVLTKLGYKVNRVCIVHIDNHYERFGELDIHKLFHTEDISSDVFALQPDVEQNLKNLEKYMQQKQEPCDGIGTHCFSPYECGFFGYCTRELPKPNIFDVAGARLSTKFKCYEKGLISFEDLNTCDALSAGQYKQIEHELYNYPPYIDQVAIRKFLETLSYPIYFLDFESFQPAVPLYDHSKPFEQIVFQYSLHYIEHEGGELKHTEHLAYPGVDPRRALAEQLCRDIPLDVCTTAYNMGFEKGRIKGLAELYPDLAEHLMNIHDNIQDLMIPFQKKYYYSKAMQGSYSIKYVLPALFPDDPSLDYHNLEGVHNGGEASATFKKMATMTPEELEEYRKYLLKYCGLDTFAMVKVWEKLNEVSGYNLKKTW</sequence>
<dbReference type="InterPro" id="IPR021301">
    <property type="entry name" value="DUF2779"/>
</dbReference>
<protein>
    <submittedName>
        <fullName evidence="2">DUF2779 domain-containing protein</fullName>
    </submittedName>
</protein>
<dbReference type="Pfam" id="PF11074">
    <property type="entry name" value="DUF2779"/>
    <property type="match status" value="1"/>
</dbReference>
<organism evidence="2 3">
    <name type="scientific">Merdimmobilis hominis</name>
    <dbReference type="NCBI Taxonomy" id="2897707"/>
    <lineage>
        <taxon>Bacteria</taxon>
        <taxon>Bacillati</taxon>
        <taxon>Bacillota</taxon>
        <taxon>Clostridia</taxon>
        <taxon>Eubacteriales</taxon>
        <taxon>Oscillospiraceae</taxon>
        <taxon>Merdimmobilis</taxon>
    </lineage>
</organism>
<dbReference type="EMBL" id="JACJKY010000008">
    <property type="protein sequence ID" value="MBM6920828.1"/>
    <property type="molecule type" value="Genomic_DNA"/>
</dbReference>
<feature type="domain" description="DUF2779" evidence="1">
    <location>
        <begin position="292"/>
        <end position="417"/>
    </location>
</feature>
<evidence type="ECO:0000313" key="3">
    <source>
        <dbReference type="Proteomes" id="UP000774750"/>
    </source>
</evidence>
<evidence type="ECO:0000313" key="2">
    <source>
        <dbReference type="EMBL" id="MBM6920828.1"/>
    </source>
</evidence>
<dbReference type="Proteomes" id="UP000774750">
    <property type="component" value="Unassembled WGS sequence"/>
</dbReference>